<accession>A0A970BB76</accession>
<dbReference type="Proteomes" id="UP000653472">
    <property type="component" value="Unassembled WGS sequence"/>
</dbReference>
<name>A0A970BB76_9GAMM</name>
<reference evidence="1" key="1">
    <citation type="submission" date="2020-03" db="EMBL/GenBank/DDBJ databases">
        <title>Solimonas marina sp. nov., isolated from deep seawater of the Pacific Ocean.</title>
        <authorList>
            <person name="Liu X."/>
            <person name="Lai Q."/>
            <person name="Sun F."/>
            <person name="Gai Y."/>
            <person name="Li G."/>
            <person name="Shao Z."/>
        </authorList>
    </citation>
    <scope>NUCLEOTIDE SEQUENCE</scope>
    <source>
        <strain evidence="1">C16B3</strain>
    </source>
</reference>
<dbReference type="RefSeq" id="WP_168149441.1">
    <property type="nucleotide sequence ID" value="NZ_JAAVXB010000012.1"/>
</dbReference>
<organism evidence="1 2">
    <name type="scientific">Solimonas marina</name>
    <dbReference type="NCBI Taxonomy" id="2714601"/>
    <lineage>
        <taxon>Bacteria</taxon>
        <taxon>Pseudomonadati</taxon>
        <taxon>Pseudomonadota</taxon>
        <taxon>Gammaproteobacteria</taxon>
        <taxon>Nevskiales</taxon>
        <taxon>Nevskiaceae</taxon>
        <taxon>Solimonas</taxon>
    </lineage>
</organism>
<comment type="caution">
    <text evidence="1">The sequence shown here is derived from an EMBL/GenBank/DDBJ whole genome shotgun (WGS) entry which is preliminary data.</text>
</comment>
<keyword evidence="2" id="KW-1185">Reference proteome</keyword>
<evidence type="ECO:0000313" key="2">
    <source>
        <dbReference type="Proteomes" id="UP000653472"/>
    </source>
</evidence>
<sequence length="128" mass="14391">MRVQVTFETEFFKPEPGEDEKTNPGRFGHALAVWLRQQLSARGISAEEVIAEDFGWVVMVSRKPLLLWLGCGNADGSTTEWSIFPVAEVPLIKRLFGKSNTAVEVQKLWEHVKAVVPSIPGIRNVTWE</sequence>
<evidence type="ECO:0000313" key="1">
    <source>
        <dbReference type="EMBL" id="NKF24111.1"/>
    </source>
</evidence>
<dbReference type="EMBL" id="JAAVXB010000012">
    <property type="protein sequence ID" value="NKF24111.1"/>
    <property type="molecule type" value="Genomic_DNA"/>
</dbReference>
<protein>
    <submittedName>
        <fullName evidence="1">Uncharacterized protein</fullName>
    </submittedName>
</protein>
<dbReference type="AlphaFoldDB" id="A0A970BB76"/>
<gene>
    <name evidence="1" type="ORF">G7Y82_17500</name>
</gene>
<proteinExistence type="predicted"/>